<feature type="domain" description="YcdB/YcdC repeated" evidence="2">
    <location>
        <begin position="145"/>
        <end position="253"/>
    </location>
</feature>
<sequence length="743" mass="82863">MDVDKQIREAVRNGSQESIEEVRFTKEMELRIRGAIAQNKHKNRNRIFMAGSLAACLAVTAVGMHQQGWFPQMPSGKNLASAVATTATDKKNTEAKQNSVKVSAEEAILPLKKAIPALSMMTIRVDSTSHGISDLTLMEGNHARASVAYDIQTGQIESFMINGERPDPYPKNWDEKSVKLPSAKTAESAANAFLQSFLGEESKSYQHLATETYVNEFWEESIWQSVSYQRMENGKPVPFDILSVRINTKEQVAFFGRLNKNEQALLTKLTDAMPDLNPSLLLFEKGRNRDGISLTVGKVNQEGHQASLQIVGNGQALESYSIEEKDKKEEPSWKQAKGAKALEQERQFLNKLLGDDSENYRLEDESKPGVYQRYHNGVPVLSDEIRMTTDESGLLRYFRMEPITFDASQYLDVSTAVSEKVAIKELSEHMKLRYVQMLDGSSGEKVEKGKPVLEYTPDVSFMQKGRGDGTEWYIDATSGKIAYGTGNNGLAYDQLNTKKAYAIQSPNEYVKVRSKAEAKALVQAEFGIEVDDSTYRENKIDRNGRKEYVWNDENDKYIGVEVIAETGSVVGLGTPRSNTAVTVKREQAEEATLAFLHKYVDPGVTEVQLAQVIQPGGANPVSSGEWEFRYFMSKGGIPVLDDDNPDPAYSVTVDPSTGKVTKFHNFRETHELVELPASDSIVSKDEAVQEFLRVMPLKLVYLMKDVDRKPLPQPKLAYVPWSGEELANKTVTIDAVTGKIIAD</sequence>
<evidence type="ECO:0000256" key="1">
    <source>
        <dbReference type="SAM" id="Phobius"/>
    </source>
</evidence>
<dbReference type="InterPro" id="IPR032599">
    <property type="entry name" value="YcdB/YcdC_rep_domain"/>
</dbReference>
<dbReference type="EMBL" id="CP018145">
    <property type="protein sequence ID" value="ASJ53183.1"/>
    <property type="molecule type" value="Genomic_DNA"/>
</dbReference>
<evidence type="ECO:0000313" key="4">
    <source>
        <dbReference type="Proteomes" id="UP000197781"/>
    </source>
</evidence>
<name>A0A220MDX7_9BACL</name>
<dbReference type="Pfam" id="PF16244">
    <property type="entry name" value="DUF4901"/>
    <property type="match status" value="2"/>
</dbReference>
<feature type="transmembrane region" description="Helical" evidence="1">
    <location>
        <begin position="47"/>
        <end position="65"/>
    </location>
</feature>
<organism evidence="3 4">
    <name type="scientific">Brevibacillus formosus</name>
    <dbReference type="NCBI Taxonomy" id="54913"/>
    <lineage>
        <taxon>Bacteria</taxon>
        <taxon>Bacillati</taxon>
        <taxon>Bacillota</taxon>
        <taxon>Bacilli</taxon>
        <taxon>Bacillales</taxon>
        <taxon>Paenibacillaceae</taxon>
        <taxon>Brevibacillus</taxon>
    </lineage>
</organism>
<gene>
    <name evidence="3" type="ORF">BP422_06245</name>
</gene>
<reference evidence="3 4" key="1">
    <citation type="submission" date="2016-11" db="EMBL/GenBank/DDBJ databases">
        <authorList>
            <person name="Jaros S."/>
            <person name="Januszkiewicz K."/>
            <person name="Wedrychowicz H."/>
        </authorList>
    </citation>
    <scope>NUCLEOTIDE SEQUENCE [LARGE SCALE GENOMIC DNA]</scope>
    <source>
        <strain evidence="3 4">NF2</strain>
    </source>
</reference>
<protein>
    <recommendedName>
        <fullName evidence="2">YcdB/YcdC repeated domain-containing protein</fullName>
    </recommendedName>
</protein>
<dbReference type="AlphaFoldDB" id="A0A220MDX7"/>
<keyword evidence="1" id="KW-0472">Membrane</keyword>
<keyword evidence="1" id="KW-1133">Transmembrane helix</keyword>
<dbReference type="KEGG" id="bfm:BP422_06245"/>
<feature type="domain" description="YcdB/YcdC repeated" evidence="2">
    <location>
        <begin position="533"/>
        <end position="664"/>
    </location>
</feature>
<evidence type="ECO:0000313" key="3">
    <source>
        <dbReference type="EMBL" id="ASJ53183.1"/>
    </source>
</evidence>
<dbReference type="Proteomes" id="UP000197781">
    <property type="component" value="Chromosome"/>
</dbReference>
<accession>A0A220MDX7</accession>
<proteinExistence type="predicted"/>
<evidence type="ECO:0000259" key="2">
    <source>
        <dbReference type="Pfam" id="PF16244"/>
    </source>
</evidence>
<dbReference type="RefSeq" id="WP_088907027.1">
    <property type="nucleotide sequence ID" value="NZ_CP018145.1"/>
</dbReference>
<keyword evidence="1" id="KW-0812">Transmembrane</keyword>